<comment type="caution">
    <text evidence="3">The sequence shown here is derived from an EMBL/GenBank/DDBJ whole genome shotgun (WGS) entry which is preliminary data.</text>
</comment>
<organism evidence="3 4">
    <name type="scientific">Tahibacter harae</name>
    <dbReference type="NCBI Taxonomy" id="2963937"/>
    <lineage>
        <taxon>Bacteria</taxon>
        <taxon>Pseudomonadati</taxon>
        <taxon>Pseudomonadota</taxon>
        <taxon>Gammaproteobacteria</taxon>
        <taxon>Lysobacterales</taxon>
        <taxon>Rhodanobacteraceae</taxon>
        <taxon>Tahibacter</taxon>
    </lineage>
</organism>
<keyword evidence="4" id="KW-1185">Reference proteome</keyword>
<dbReference type="EMBL" id="JANFQO010000011">
    <property type="protein sequence ID" value="MCQ4165646.1"/>
    <property type="molecule type" value="Genomic_DNA"/>
</dbReference>
<name>A0ABT1QTN8_9GAMM</name>
<feature type="domain" description="DUF7079" evidence="2">
    <location>
        <begin position="9"/>
        <end position="113"/>
    </location>
</feature>
<protein>
    <recommendedName>
        <fullName evidence="2">DUF7079 domain-containing protein</fullName>
    </recommendedName>
</protein>
<reference evidence="3" key="1">
    <citation type="submission" date="2022-07" db="EMBL/GenBank/DDBJ databases">
        <title>Tahibacter sp., a new gammaproteobacterium isolated from the silt sample collected at pig farm.</title>
        <authorList>
            <person name="Chen H."/>
        </authorList>
    </citation>
    <scope>NUCLEOTIDE SEQUENCE</scope>
    <source>
        <strain evidence="3">P2K</strain>
    </source>
</reference>
<evidence type="ECO:0000313" key="3">
    <source>
        <dbReference type="EMBL" id="MCQ4165646.1"/>
    </source>
</evidence>
<accession>A0ABT1QTN8</accession>
<evidence type="ECO:0000259" key="2">
    <source>
        <dbReference type="Pfam" id="PF23296"/>
    </source>
</evidence>
<feature type="compositionally biased region" description="Low complexity" evidence="1">
    <location>
        <begin position="122"/>
        <end position="136"/>
    </location>
</feature>
<dbReference type="Proteomes" id="UP001165498">
    <property type="component" value="Unassembled WGS sequence"/>
</dbReference>
<dbReference type="Pfam" id="PF23296">
    <property type="entry name" value="DUF7079"/>
    <property type="match status" value="1"/>
</dbReference>
<feature type="region of interest" description="Disordered" evidence="1">
    <location>
        <begin position="116"/>
        <end position="136"/>
    </location>
</feature>
<dbReference type="RefSeq" id="WP_255914837.1">
    <property type="nucleotide sequence ID" value="NZ_JANFQO010000011.1"/>
</dbReference>
<gene>
    <name evidence="3" type="ORF">NM961_13080</name>
</gene>
<sequence>MNPADDLAARRPVWQAFALLYLDSDIEAALPGIAATLAAAPYSVAQLHDILRYEVNPVLHWNLHATAGVWDGFDADWLEREILRRSRRPRWLRALTTQRALRWHWAALAAEVQRRREAAHDAGNAPGHTAAAGPPH</sequence>
<proteinExistence type="predicted"/>
<evidence type="ECO:0000256" key="1">
    <source>
        <dbReference type="SAM" id="MobiDB-lite"/>
    </source>
</evidence>
<evidence type="ECO:0000313" key="4">
    <source>
        <dbReference type="Proteomes" id="UP001165498"/>
    </source>
</evidence>
<dbReference type="InterPro" id="IPR055507">
    <property type="entry name" value="DUF7079"/>
</dbReference>